<dbReference type="RefSeq" id="WP_285274482.1">
    <property type="nucleotide sequence ID" value="NZ_JASNVW010000009.1"/>
</dbReference>
<name>A0ABD4Z8F2_9CREN</name>
<evidence type="ECO:0000313" key="2">
    <source>
        <dbReference type="Proteomes" id="UP001529235"/>
    </source>
</evidence>
<comment type="caution">
    <text evidence="1">The sequence shown here is derived from an EMBL/GenBank/DDBJ whole genome shotgun (WGS) entry which is preliminary data.</text>
</comment>
<proteinExistence type="predicted"/>
<dbReference type="EMBL" id="JASNVW010000009">
    <property type="protein sequence ID" value="MDK6029495.1"/>
    <property type="molecule type" value="Genomic_DNA"/>
</dbReference>
<dbReference type="Pfam" id="PF09840">
    <property type="entry name" value="DUF2067"/>
    <property type="match status" value="1"/>
</dbReference>
<accession>A0ABD4Z8F2</accession>
<protein>
    <submittedName>
        <fullName evidence="1">DUF2067 family protein</fullName>
    </submittedName>
</protein>
<dbReference type="AlphaFoldDB" id="A0ABD4Z8F2"/>
<sequence>MSKVFIERTFSYTCTSRNLCIELLEKIDEDLSLDVELFAEFKHNKLIFRVIGFEPAVESAMKRIRDYINQFLMLKTLNPKNGISAEQLAKVIRKTIPLDVLAEVLKRQGIANVTLRGAMIYADTDLETIQMYAQRIAKAMEKVSNMRYSHNLKKLIITAITLYNVDVHEILDVLSENNVISDEMELKVPWQEALNYIEEKVLITQ</sequence>
<organism evidence="1 2">
    <name type="scientific">Ignisphaera cupida</name>
    <dbReference type="NCBI Taxonomy" id="3050454"/>
    <lineage>
        <taxon>Archaea</taxon>
        <taxon>Thermoproteota</taxon>
        <taxon>Thermoprotei</taxon>
        <taxon>Desulfurococcales</taxon>
        <taxon>Desulfurococcaceae</taxon>
        <taxon>Ignisphaera</taxon>
    </lineage>
</organism>
<keyword evidence="2" id="KW-1185">Reference proteome</keyword>
<reference evidence="1 2" key="1">
    <citation type="submission" date="2023-05" db="EMBL/GenBank/DDBJ databases">
        <title>A new hyperthermophilic archaea 'Ignisphaera cupida' sp. nov. and description of the family 'Ignisphaeraceae' fam. nov.</title>
        <authorList>
            <person name="Podosokorskaya O.A."/>
            <person name="Elcheninov A.G."/>
            <person name="Klukina A."/>
            <person name="Merkel A.Y."/>
        </authorList>
    </citation>
    <scope>NUCLEOTIDE SEQUENCE [LARGE SCALE GENOMIC DNA]</scope>
    <source>
        <strain evidence="1 2">4213-co</strain>
    </source>
</reference>
<dbReference type="Proteomes" id="UP001529235">
    <property type="component" value="Unassembled WGS sequence"/>
</dbReference>
<dbReference type="InterPro" id="IPR019202">
    <property type="entry name" value="DUF2067"/>
</dbReference>
<gene>
    <name evidence="1" type="ORF">QPL79_08975</name>
</gene>
<evidence type="ECO:0000313" key="1">
    <source>
        <dbReference type="EMBL" id="MDK6029495.1"/>
    </source>
</evidence>